<evidence type="ECO:0000313" key="2">
    <source>
        <dbReference type="RefSeq" id="XP_013164303.1"/>
    </source>
</evidence>
<dbReference type="GeneID" id="106115459"/>
<dbReference type="Pfam" id="PF00089">
    <property type="entry name" value="Trypsin"/>
    <property type="match status" value="1"/>
</dbReference>
<gene>
    <name evidence="2" type="primary">LOC106115459</name>
</gene>
<dbReference type="InterPro" id="IPR009003">
    <property type="entry name" value="Peptidase_S1_PA"/>
</dbReference>
<dbReference type="Proteomes" id="UP000694872">
    <property type="component" value="Unplaced"/>
</dbReference>
<sequence>MFYDGGNPWFCGLIGRILHPEYDQGYVNTLVILFFENIEKPSLWRPIRLINDYKEVSRWIKIYNVGYKDSKKRMRLEQDIYPVDFVSRTMCEEFYFSEEINFEYLWPPHTMCYKAMHTSDTCVMSSGMALASNSSDGWILLGLSTTGPGCALPGRYIEILPYVKWIKDHIEVRKTTRRAQYYHEAIHNVLGYNSFIDMFFSKLTDKSLTMEAKYANYTQIVKGCYYDEDTKTLMYLEEDIFMTQSPVAVGVYALLFFDMSFESATCVKLYTMCVARTDAKLFFYTRTHHGELPQFVKTVPSRPLDIDRNETYKMIRDPVFIRNIETHHLEFKFTFNKVAMVNITFFGKFNGSDW</sequence>
<dbReference type="Gene3D" id="2.40.10.10">
    <property type="entry name" value="Trypsin-like serine proteases"/>
    <property type="match status" value="1"/>
</dbReference>
<dbReference type="InterPro" id="IPR001254">
    <property type="entry name" value="Trypsin_dom"/>
</dbReference>
<proteinExistence type="predicted"/>
<dbReference type="GO" id="GO:0004252">
    <property type="term" value="F:serine-type endopeptidase activity"/>
    <property type="evidence" value="ECO:0007669"/>
    <property type="project" value="InterPro"/>
</dbReference>
<feature type="domain" description="Peptidase S1" evidence="1">
    <location>
        <begin position="17"/>
        <end position="166"/>
    </location>
</feature>
<dbReference type="InterPro" id="IPR043504">
    <property type="entry name" value="Peptidase_S1_PA_chymotrypsin"/>
</dbReference>
<protein>
    <submittedName>
        <fullName evidence="2">Uncharacterized protein LOC106115459</fullName>
    </submittedName>
</protein>
<accession>A0AAJ6Z2U8</accession>
<dbReference type="SUPFAM" id="SSF50494">
    <property type="entry name" value="Trypsin-like serine proteases"/>
    <property type="match status" value="1"/>
</dbReference>
<dbReference type="AlphaFoldDB" id="A0AAJ6Z2U8"/>
<reference evidence="2" key="1">
    <citation type="submission" date="2025-08" db="UniProtKB">
        <authorList>
            <consortium name="RefSeq"/>
        </authorList>
    </citation>
    <scope>IDENTIFICATION</scope>
</reference>
<evidence type="ECO:0000259" key="1">
    <source>
        <dbReference type="Pfam" id="PF00089"/>
    </source>
</evidence>
<dbReference type="RefSeq" id="XP_013164303.1">
    <property type="nucleotide sequence ID" value="XM_013308849.1"/>
</dbReference>
<dbReference type="GO" id="GO:0006508">
    <property type="term" value="P:proteolysis"/>
    <property type="evidence" value="ECO:0007669"/>
    <property type="project" value="InterPro"/>
</dbReference>
<name>A0AAJ6Z2U8_PAPXU</name>
<dbReference type="KEGG" id="pxu:106115459"/>
<organism evidence="2">
    <name type="scientific">Papilio xuthus</name>
    <name type="common">Asian swallowtail butterfly</name>
    <dbReference type="NCBI Taxonomy" id="66420"/>
    <lineage>
        <taxon>Eukaryota</taxon>
        <taxon>Metazoa</taxon>
        <taxon>Ecdysozoa</taxon>
        <taxon>Arthropoda</taxon>
        <taxon>Hexapoda</taxon>
        <taxon>Insecta</taxon>
        <taxon>Pterygota</taxon>
        <taxon>Neoptera</taxon>
        <taxon>Endopterygota</taxon>
        <taxon>Lepidoptera</taxon>
        <taxon>Glossata</taxon>
        <taxon>Ditrysia</taxon>
        <taxon>Papilionoidea</taxon>
        <taxon>Papilionidae</taxon>
        <taxon>Papilioninae</taxon>
        <taxon>Papilio</taxon>
    </lineage>
</organism>